<evidence type="ECO:0000256" key="3">
    <source>
        <dbReference type="ARBA" id="ARBA00038050"/>
    </source>
</evidence>
<feature type="compositionally biased region" description="Acidic residues" evidence="5">
    <location>
        <begin position="51"/>
        <end position="61"/>
    </location>
</feature>
<dbReference type="AlphaFoldDB" id="A0A267GDP0"/>
<dbReference type="SUPFAM" id="SSF102462">
    <property type="entry name" value="Peptidyl-tRNA hydrolase II"/>
    <property type="match status" value="1"/>
</dbReference>
<dbReference type="NCBIfam" id="NF003314">
    <property type="entry name" value="PRK04322.1"/>
    <property type="match status" value="1"/>
</dbReference>
<dbReference type="GO" id="GO:0004045">
    <property type="term" value="F:peptidyl-tRNA hydrolase activity"/>
    <property type="evidence" value="ECO:0007669"/>
    <property type="project" value="UniProtKB-EC"/>
</dbReference>
<evidence type="ECO:0000313" key="8">
    <source>
        <dbReference type="Proteomes" id="UP000215902"/>
    </source>
</evidence>
<feature type="compositionally biased region" description="Low complexity" evidence="5">
    <location>
        <begin position="32"/>
        <end position="50"/>
    </location>
</feature>
<feature type="non-terminal residue" evidence="7">
    <location>
        <position position="1"/>
    </location>
</feature>
<dbReference type="EMBL" id="NIVC01000387">
    <property type="protein sequence ID" value="PAA84106.1"/>
    <property type="molecule type" value="Genomic_DNA"/>
</dbReference>
<dbReference type="Proteomes" id="UP000215902">
    <property type="component" value="Unassembled WGS sequence"/>
</dbReference>
<dbReference type="OrthoDB" id="1733656at2759"/>
<comment type="catalytic activity">
    <reaction evidence="4">
        <text>an N-acyl-L-alpha-aminoacyl-tRNA + H2O = an N-acyl-L-amino acid + a tRNA + H(+)</text>
        <dbReference type="Rhea" id="RHEA:54448"/>
        <dbReference type="Rhea" id="RHEA-COMP:10123"/>
        <dbReference type="Rhea" id="RHEA-COMP:13883"/>
        <dbReference type="ChEBI" id="CHEBI:15377"/>
        <dbReference type="ChEBI" id="CHEBI:15378"/>
        <dbReference type="ChEBI" id="CHEBI:59874"/>
        <dbReference type="ChEBI" id="CHEBI:78442"/>
        <dbReference type="ChEBI" id="CHEBI:138191"/>
        <dbReference type="EC" id="3.1.1.29"/>
    </reaction>
</comment>
<dbReference type="Pfam" id="PF01981">
    <property type="entry name" value="PTH2"/>
    <property type="match status" value="1"/>
</dbReference>
<dbReference type="PANTHER" id="PTHR12649">
    <property type="entry name" value="PEPTIDYL-TRNA HYDROLASE 2"/>
    <property type="match status" value="1"/>
</dbReference>
<reference evidence="7 8" key="1">
    <citation type="submission" date="2017-06" db="EMBL/GenBank/DDBJ databases">
        <title>A platform for efficient transgenesis in Macrostomum lignano, a flatworm model organism for stem cell research.</title>
        <authorList>
            <person name="Berezikov E."/>
        </authorList>
    </citation>
    <scope>NUCLEOTIDE SEQUENCE [LARGE SCALE GENOMIC DNA]</scope>
    <source>
        <strain evidence="7">DV1</strain>
        <tissue evidence="7">Whole organism</tissue>
    </source>
</reference>
<dbReference type="Gene3D" id="3.40.1490.10">
    <property type="entry name" value="Bit1"/>
    <property type="match status" value="1"/>
</dbReference>
<dbReference type="CDD" id="cd02430">
    <property type="entry name" value="PTH2"/>
    <property type="match status" value="1"/>
</dbReference>
<comment type="caution">
    <text evidence="7">The sequence shown here is derived from an EMBL/GenBank/DDBJ whole genome shotgun (WGS) entry which is preliminary data.</text>
</comment>
<keyword evidence="8" id="KW-1185">Reference proteome</keyword>
<dbReference type="EC" id="3.1.1.29" evidence="1"/>
<evidence type="ECO:0000256" key="1">
    <source>
        <dbReference type="ARBA" id="ARBA00013260"/>
    </source>
</evidence>
<gene>
    <name evidence="7" type="ORF">BOX15_Mlig022257g3</name>
</gene>
<dbReference type="STRING" id="282301.A0A267GDP0"/>
<keyword evidence="6" id="KW-0732">Signal</keyword>
<feature type="region of interest" description="Disordered" evidence="5">
    <location>
        <begin position="30"/>
        <end position="70"/>
    </location>
</feature>
<dbReference type="InterPro" id="IPR002833">
    <property type="entry name" value="PTH2"/>
</dbReference>
<sequence length="193" mass="19511">AMTPWLASLSALLAGVLAGWLARSRFGGTAGDGDAPPAAAESGAPAASDSWDSDSAGEDSNDGGGGGGGGDFSGYTEWKMTLVTRTDLGMSRGKSAAQCAHAAVGCYRRAQRADPASLAKWLRTGQQKVALRADGDENRLYELQAIAHSLGLVAVVIHDAGRTQIAAGSATVLGIGPGPSPVIDQVTGHLKLL</sequence>
<comment type="similarity">
    <text evidence="3">Belongs to the PTH2 family.</text>
</comment>
<dbReference type="FunFam" id="3.40.1490.10:FF:000001">
    <property type="entry name" value="Peptidyl-tRNA hydrolase 2"/>
    <property type="match status" value="1"/>
</dbReference>
<dbReference type="NCBIfam" id="TIGR00283">
    <property type="entry name" value="arch_pth2"/>
    <property type="match status" value="1"/>
</dbReference>
<feature type="chain" id="PRO_5013080098" description="peptidyl-tRNA hydrolase" evidence="6">
    <location>
        <begin position="19"/>
        <end position="193"/>
    </location>
</feature>
<evidence type="ECO:0000256" key="2">
    <source>
        <dbReference type="ARBA" id="ARBA00022801"/>
    </source>
</evidence>
<evidence type="ECO:0000256" key="6">
    <source>
        <dbReference type="SAM" id="SignalP"/>
    </source>
</evidence>
<evidence type="ECO:0000256" key="5">
    <source>
        <dbReference type="SAM" id="MobiDB-lite"/>
    </source>
</evidence>
<dbReference type="GO" id="GO:0005829">
    <property type="term" value="C:cytosol"/>
    <property type="evidence" value="ECO:0007669"/>
    <property type="project" value="TreeGrafter"/>
</dbReference>
<evidence type="ECO:0000313" key="7">
    <source>
        <dbReference type="EMBL" id="PAA84106.1"/>
    </source>
</evidence>
<dbReference type="InterPro" id="IPR023476">
    <property type="entry name" value="Pep_tRNA_hydro_II_dom_sf"/>
</dbReference>
<keyword evidence="2" id="KW-0378">Hydrolase</keyword>
<name>A0A267GDP0_9PLAT</name>
<evidence type="ECO:0000256" key="4">
    <source>
        <dbReference type="ARBA" id="ARBA00048707"/>
    </source>
</evidence>
<dbReference type="PANTHER" id="PTHR12649:SF11">
    <property type="entry name" value="PEPTIDYL-TRNA HYDROLASE 2, MITOCHONDRIAL"/>
    <property type="match status" value="1"/>
</dbReference>
<feature type="signal peptide" evidence="6">
    <location>
        <begin position="1"/>
        <end position="18"/>
    </location>
</feature>
<proteinExistence type="inferred from homology"/>
<organism evidence="7 8">
    <name type="scientific">Macrostomum lignano</name>
    <dbReference type="NCBI Taxonomy" id="282301"/>
    <lineage>
        <taxon>Eukaryota</taxon>
        <taxon>Metazoa</taxon>
        <taxon>Spiralia</taxon>
        <taxon>Lophotrochozoa</taxon>
        <taxon>Platyhelminthes</taxon>
        <taxon>Rhabditophora</taxon>
        <taxon>Macrostomorpha</taxon>
        <taxon>Macrostomida</taxon>
        <taxon>Macrostomidae</taxon>
        <taxon>Macrostomum</taxon>
    </lineage>
</organism>
<accession>A0A267GDP0</accession>
<protein>
    <recommendedName>
        <fullName evidence="1">peptidyl-tRNA hydrolase</fullName>
        <ecNumber evidence="1">3.1.1.29</ecNumber>
    </recommendedName>
</protein>